<keyword evidence="2" id="KW-0560">Oxidoreductase</keyword>
<dbReference type="InterPro" id="IPR036291">
    <property type="entry name" value="NAD(P)-bd_dom_sf"/>
</dbReference>
<feature type="domain" description="Gfo/Idh/MocA-like oxidoreductase N-terminal" evidence="3">
    <location>
        <begin position="37"/>
        <end position="154"/>
    </location>
</feature>
<proteinExistence type="inferred from homology"/>
<dbReference type="InterPro" id="IPR051317">
    <property type="entry name" value="Gfo/Idh/MocA_oxidoreduct"/>
</dbReference>
<organism evidence="5 6">
    <name type="scientific">Tabrizicola piscis</name>
    <dbReference type="NCBI Taxonomy" id="2494374"/>
    <lineage>
        <taxon>Bacteria</taxon>
        <taxon>Pseudomonadati</taxon>
        <taxon>Pseudomonadota</taxon>
        <taxon>Alphaproteobacteria</taxon>
        <taxon>Rhodobacterales</taxon>
        <taxon>Paracoccaceae</taxon>
        <taxon>Tabrizicola</taxon>
    </lineage>
</organism>
<dbReference type="SUPFAM" id="SSF51735">
    <property type="entry name" value="NAD(P)-binding Rossmann-fold domains"/>
    <property type="match status" value="1"/>
</dbReference>
<keyword evidence="6" id="KW-1185">Reference proteome</keyword>
<feature type="domain" description="GFO/IDH/MocA-like oxidoreductase" evidence="4">
    <location>
        <begin position="164"/>
        <end position="282"/>
    </location>
</feature>
<dbReference type="Pfam" id="PF22725">
    <property type="entry name" value="GFO_IDH_MocA_C3"/>
    <property type="match status" value="1"/>
</dbReference>
<dbReference type="InterPro" id="IPR000683">
    <property type="entry name" value="Gfo/Idh/MocA-like_OxRdtase_N"/>
</dbReference>
<evidence type="ECO:0000313" key="6">
    <source>
        <dbReference type="Proteomes" id="UP000282002"/>
    </source>
</evidence>
<comment type="similarity">
    <text evidence="1">Belongs to the Gfo/Idh/MocA family.</text>
</comment>
<evidence type="ECO:0000259" key="4">
    <source>
        <dbReference type="Pfam" id="PF22725"/>
    </source>
</evidence>
<dbReference type="InterPro" id="IPR055170">
    <property type="entry name" value="GFO_IDH_MocA-like_dom"/>
</dbReference>
<dbReference type="EMBL" id="CP034328">
    <property type="protein sequence ID" value="AZL59345.1"/>
    <property type="molecule type" value="Genomic_DNA"/>
</dbReference>
<dbReference type="PANTHER" id="PTHR43708">
    <property type="entry name" value="CONSERVED EXPRESSED OXIDOREDUCTASE (EUROFUNG)"/>
    <property type="match status" value="1"/>
</dbReference>
<protein>
    <submittedName>
        <fullName evidence="5">Gfo/Idh/MocA family oxidoreductase</fullName>
    </submittedName>
</protein>
<evidence type="ECO:0000256" key="2">
    <source>
        <dbReference type="ARBA" id="ARBA00023002"/>
    </source>
</evidence>
<gene>
    <name evidence="5" type="ORF">EI545_11110</name>
</gene>
<dbReference type="KEGG" id="taw:EI545_11110"/>
<dbReference type="OrthoDB" id="6183734at2"/>
<dbReference type="SUPFAM" id="SSF55347">
    <property type="entry name" value="Glyceraldehyde-3-phosphate dehydrogenase-like, C-terminal domain"/>
    <property type="match status" value="1"/>
</dbReference>
<evidence type="ECO:0000259" key="3">
    <source>
        <dbReference type="Pfam" id="PF01408"/>
    </source>
</evidence>
<dbReference type="RefSeq" id="WP_125325540.1">
    <property type="nucleotide sequence ID" value="NZ_CP034328.1"/>
</dbReference>
<dbReference type="Gene3D" id="3.30.360.10">
    <property type="entry name" value="Dihydrodipicolinate Reductase, domain 2"/>
    <property type="match status" value="1"/>
</dbReference>
<dbReference type="PANTHER" id="PTHR43708:SF5">
    <property type="entry name" value="CONSERVED EXPRESSED OXIDOREDUCTASE (EUROFUNG)-RELATED"/>
    <property type="match status" value="1"/>
</dbReference>
<evidence type="ECO:0000256" key="1">
    <source>
        <dbReference type="ARBA" id="ARBA00010928"/>
    </source>
</evidence>
<sequence>MSEPDADTYALRSSALAEVAAPDLPWQPPGPRSYRPRIGLIGAGGIASAHLDAYRTAGWEVAAICNRSLPRAEARAAEFAPKARVTDRVEDILTDPSIDVVDITPHPADRLPILEAALKAGKHVLSQKPFVLDLEQGSRLVALARDKGVKLAVNQNGRWSPHMAYMREAVRAGIIGDVVSAHCAVHWNHGWIAGTPFERIEDVILYDFGIHWFDFLHSILGDRPKSVVAMAAPAPGQNAQAPLMAQVLVRMDRGQASLVFDGGAPHGPRDTTYVAGTEGSLRSEGPDLGQQQVTLTTSAGTARPALQGSWFNDGFRGAMGALLVAIEDDAEPANGAAENLHSLALAFAAIRSRRTGREVDVGSVRALDL</sequence>
<evidence type="ECO:0000313" key="5">
    <source>
        <dbReference type="EMBL" id="AZL59345.1"/>
    </source>
</evidence>
<dbReference type="GO" id="GO:0016491">
    <property type="term" value="F:oxidoreductase activity"/>
    <property type="evidence" value="ECO:0007669"/>
    <property type="project" value="UniProtKB-KW"/>
</dbReference>
<dbReference type="Pfam" id="PF01408">
    <property type="entry name" value="GFO_IDH_MocA"/>
    <property type="match status" value="1"/>
</dbReference>
<reference evidence="5 6" key="1">
    <citation type="submission" date="2018-12" db="EMBL/GenBank/DDBJ databases">
        <title>Complete genome sequencing of Tabrizicola sp. K13M18.</title>
        <authorList>
            <person name="Bae J.-W."/>
        </authorList>
    </citation>
    <scope>NUCLEOTIDE SEQUENCE [LARGE SCALE GENOMIC DNA]</scope>
    <source>
        <strain evidence="5 6">K13M18</strain>
    </source>
</reference>
<dbReference type="Gene3D" id="3.40.50.720">
    <property type="entry name" value="NAD(P)-binding Rossmann-like Domain"/>
    <property type="match status" value="1"/>
</dbReference>
<dbReference type="Proteomes" id="UP000282002">
    <property type="component" value="Chromosome"/>
</dbReference>
<name>A0A3S8U724_9RHOB</name>
<accession>A0A3S8U724</accession>
<dbReference type="AlphaFoldDB" id="A0A3S8U724"/>
<dbReference type="GO" id="GO:0000166">
    <property type="term" value="F:nucleotide binding"/>
    <property type="evidence" value="ECO:0007669"/>
    <property type="project" value="InterPro"/>
</dbReference>